<sequence>KQGDNMKWVLVQNIPINYALAVMGDEKGNTVVFNSKHEAREFIEKIGEDPEEIMIVPEKEATNADNYSQRRNNDYNISS</sequence>
<protein>
    <submittedName>
        <fullName evidence="2">Uncharacterized protein</fullName>
    </submittedName>
</protein>
<proteinExistence type="predicted"/>
<organism evidence="2">
    <name type="scientific">marine metagenome</name>
    <dbReference type="NCBI Taxonomy" id="408172"/>
    <lineage>
        <taxon>unclassified sequences</taxon>
        <taxon>metagenomes</taxon>
        <taxon>ecological metagenomes</taxon>
    </lineage>
</organism>
<name>A0A383C818_9ZZZZ</name>
<evidence type="ECO:0000256" key="1">
    <source>
        <dbReference type="SAM" id="MobiDB-lite"/>
    </source>
</evidence>
<reference evidence="2" key="1">
    <citation type="submission" date="2018-05" db="EMBL/GenBank/DDBJ databases">
        <authorList>
            <person name="Lanie J.A."/>
            <person name="Ng W.-L."/>
            <person name="Kazmierczak K.M."/>
            <person name="Andrzejewski T.M."/>
            <person name="Davidsen T.M."/>
            <person name="Wayne K.J."/>
            <person name="Tettelin H."/>
            <person name="Glass J.I."/>
            <person name="Rusch D."/>
            <person name="Podicherti R."/>
            <person name="Tsui H.-C.T."/>
            <person name="Winkler M.E."/>
        </authorList>
    </citation>
    <scope>NUCLEOTIDE SEQUENCE</scope>
</reference>
<dbReference type="EMBL" id="UINC01206629">
    <property type="protein sequence ID" value="SVE28342.1"/>
    <property type="molecule type" value="Genomic_DNA"/>
</dbReference>
<feature type="non-terminal residue" evidence="2">
    <location>
        <position position="1"/>
    </location>
</feature>
<feature type="compositionally biased region" description="Polar residues" evidence="1">
    <location>
        <begin position="63"/>
        <end position="79"/>
    </location>
</feature>
<feature type="region of interest" description="Disordered" evidence="1">
    <location>
        <begin position="59"/>
        <end position="79"/>
    </location>
</feature>
<gene>
    <name evidence="2" type="ORF">METZ01_LOCUS481196</name>
</gene>
<accession>A0A383C818</accession>
<evidence type="ECO:0000313" key="2">
    <source>
        <dbReference type="EMBL" id="SVE28342.1"/>
    </source>
</evidence>
<dbReference type="AlphaFoldDB" id="A0A383C818"/>